<dbReference type="EMBL" id="JAYMYQ010000007">
    <property type="protein sequence ID" value="KAK7320791.1"/>
    <property type="molecule type" value="Genomic_DNA"/>
</dbReference>
<reference evidence="2 3" key="1">
    <citation type="submission" date="2024-01" db="EMBL/GenBank/DDBJ databases">
        <title>The genomes of 5 underutilized Papilionoideae crops provide insights into root nodulation and disease resistanc.</title>
        <authorList>
            <person name="Jiang F."/>
        </authorList>
    </citation>
    <scope>NUCLEOTIDE SEQUENCE [LARGE SCALE GENOMIC DNA]</scope>
    <source>
        <strain evidence="2">LVBAO_FW01</strain>
        <tissue evidence="2">Leaves</tissue>
    </source>
</reference>
<comment type="caution">
    <text evidence="2">The sequence shown here is derived from an EMBL/GenBank/DDBJ whole genome shotgun (WGS) entry which is preliminary data.</text>
</comment>
<proteinExistence type="predicted"/>
<keyword evidence="3" id="KW-1185">Reference proteome</keyword>
<sequence>MLGKSWHSHRFTNFNLTHSSHDRERSRLMRQRIRLVSGWMSSSRSEACWIHSALEVAGHQWRAGFSPWLVQLRMAAPGSPFHGREQPTQAAERKGGTTLHDGVLHGGLNAYGAECVVQSSCTCCPSVPQWKAEPKVQGSNDEADPLRLDTTDSSLPHRPVYTPLYPDSFAAPPIDMIARLNRSAGTKLNVSSDGRIETPDSGAPGLRSLESSPKKSHLPFSF</sequence>
<feature type="region of interest" description="Disordered" evidence="1">
    <location>
        <begin position="189"/>
        <end position="222"/>
    </location>
</feature>
<protein>
    <submittedName>
        <fullName evidence="2">Uncharacterized protein</fullName>
    </submittedName>
</protein>
<gene>
    <name evidence="2" type="ORF">VNO77_30595</name>
</gene>
<dbReference type="AlphaFoldDB" id="A0AAN9KPL6"/>
<organism evidence="2 3">
    <name type="scientific">Canavalia gladiata</name>
    <name type="common">Sword bean</name>
    <name type="synonym">Dolichos gladiatus</name>
    <dbReference type="NCBI Taxonomy" id="3824"/>
    <lineage>
        <taxon>Eukaryota</taxon>
        <taxon>Viridiplantae</taxon>
        <taxon>Streptophyta</taxon>
        <taxon>Embryophyta</taxon>
        <taxon>Tracheophyta</taxon>
        <taxon>Spermatophyta</taxon>
        <taxon>Magnoliopsida</taxon>
        <taxon>eudicotyledons</taxon>
        <taxon>Gunneridae</taxon>
        <taxon>Pentapetalae</taxon>
        <taxon>rosids</taxon>
        <taxon>fabids</taxon>
        <taxon>Fabales</taxon>
        <taxon>Fabaceae</taxon>
        <taxon>Papilionoideae</taxon>
        <taxon>50 kb inversion clade</taxon>
        <taxon>NPAAA clade</taxon>
        <taxon>indigoferoid/millettioid clade</taxon>
        <taxon>Phaseoleae</taxon>
        <taxon>Canavalia</taxon>
    </lineage>
</organism>
<dbReference type="Proteomes" id="UP001367508">
    <property type="component" value="Unassembled WGS sequence"/>
</dbReference>
<accession>A0AAN9KPL6</accession>
<evidence type="ECO:0000313" key="2">
    <source>
        <dbReference type="EMBL" id="KAK7320791.1"/>
    </source>
</evidence>
<evidence type="ECO:0000256" key="1">
    <source>
        <dbReference type="SAM" id="MobiDB-lite"/>
    </source>
</evidence>
<name>A0AAN9KPL6_CANGL</name>
<evidence type="ECO:0000313" key="3">
    <source>
        <dbReference type="Proteomes" id="UP001367508"/>
    </source>
</evidence>
<feature type="region of interest" description="Disordered" evidence="1">
    <location>
        <begin position="132"/>
        <end position="159"/>
    </location>
</feature>